<feature type="signal peptide" evidence="2">
    <location>
        <begin position="1"/>
        <end position="18"/>
    </location>
</feature>
<dbReference type="GeneID" id="27692489"/>
<keyword evidence="1" id="KW-1133">Transmembrane helix</keyword>
<organism evidence="3 4">
    <name type="scientific">Spizellomyces punctatus (strain DAOM BR117)</name>
    <dbReference type="NCBI Taxonomy" id="645134"/>
    <lineage>
        <taxon>Eukaryota</taxon>
        <taxon>Fungi</taxon>
        <taxon>Fungi incertae sedis</taxon>
        <taxon>Chytridiomycota</taxon>
        <taxon>Chytridiomycota incertae sedis</taxon>
        <taxon>Chytridiomycetes</taxon>
        <taxon>Spizellomycetales</taxon>
        <taxon>Spizellomycetaceae</taxon>
        <taxon>Spizellomyces</taxon>
    </lineage>
</organism>
<evidence type="ECO:0000313" key="3">
    <source>
        <dbReference type="EMBL" id="KNC98694.1"/>
    </source>
</evidence>
<dbReference type="AlphaFoldDB" id="A0A0L0HCR4"/>
<keyword evidence="1" id="KW-0812">Transmembrane</keyword>
<sequence>MIWCFLPTLALTLFPTLAFSASGLPSPLSASSSLGSALDLTLLFCRLVPVARFLVFFSLTSTSPSPFSCFFLDCLARFLVFVPLGGLFASVSLSMGLSSVSFSPVLCTSCSDASNSA</sequence>
<keyword evidence="2" id="KW-0732">Signal</keyword>
<reference evidence="3 4" key="1">
    <citation type="submission" date="2009-08" db="EMBL/GenBank/DDBJ databases">
        <title>The Genome Sequence of Spizellomyces punctatus strain DAOM BR117.</title>
        <authorList>
            <consortium name="The Broad Institute Genome Sequencing Platform"/>
            <person name="Russ C."/>
            <person name="Cuomo C."/>
            <person name="Shea T."/>
            <person name="Young S.K."/>
            <person name="Zeng Q."/>
            <person name="Koehrsen M."/>
            <person name="Haas B."/>
            <person name="Borodovsky M."/>
            <person name="Guigo R."/>
            <person name="Alvarado L."/>
            <person name="Berlin A."/>
            <person name="Bochicchio J."/>
            <person name="Borenstein D."/>
            <person name="Chapman S."/>
            <person name="Chen Z."/>
            <person name="Engels R."/>
            <person name="Freedman E."/>
            <person name="Gellesch M."/>
            <person name="Goldberg J."/>
            <person name="Griggs A."/>
            <person name="Gujja S."/>
            <person name="Heiman D."/>
            <person name="Hepburn T."/>
            <person name="Howarth C."/>
            <person name="Jen D."/>
            <person name="Larson L."/>
            <person name="Lewis B."/>
            <person name="Mehta T."/>
            <person name="Park D."/>
            <person name="Pearson M."/>
            <person name="Roberts A."/>
            <person name="Saif S."/>
            <person name="Shenoy N."/>
            <person name="Sisk P."/>
            <person name="Stolte C."/>
            <person name="Sykes S."/>
            <person name="Thomson T."/>
            <person name="Walk T."/>
            <person name="White J."/>
            <person name="Yandava C."/>
            <person name="Burger G."/>
            <person name="Gray M.W."/>
            <person name="Holland P.W.H."/>
            <person name="King N."/>
            <person name="Lang F.B.F."/>
            <person name="Roger A.J."/>
            <person name="Ruiz-Trillo I."/>
            <person name="Lander E."/>
            <person name="Nusbaum C."/>
        </authorList>
    </citation>
    <scope>NUCLEOTIDE SEQUENCE [LARGE SCALE GENOMIC DNA]</scope>
    <source>
        <strain evidence="3 4">DAOM BR117</strain>
    </source>
</reference>
<dbReference type="EMBL" id="KQ257460">
    <property type="protein sequence ID" value="KNC98694.1"/>
    <property type="molecule type" value="Genomic_DNA"/>
</dbReference>
<evidence type="ECO:0008006" key="5">
    <source>
        <dbReference type="Google" id="ProtNLM"/>
    </source>
</evidence>
<feature type="chain" id="PRO_5005539713" description="Secreted peptide" evidence="2">
    <location>
        <begin position="19"/>
        <end position="117"/>
    </location>
</feature>
<accession>A0A0L0HCR4</accession>
<dbReference type="VEuPathDB" id="FungiDB:SPPG_09364"/>
<feature type="transmembrane region" description="Helical" evidence="1">
    <location>
        <begin position="69"/>
        <end position="93"/>
    </location>
</feature>
<keyword evidence="1" id="KW-0472">Membrane</keyword>
<dbReference type="RefSeq" id="XP_016606734.1">
    <property type="nucleotide sequence ID" value="XM_016757523.1"/>
</dbReference>
<evidence type="ECO:0000256" key="1">
    <source>
        <dbReference type="SAM" id="Phobius"/>
    </source>
</evidence>
<proteinExistence type="predicted"/>
<evidence type="ECO:0000256" key="2">
    <source>
        <dbReference type="SAM" id="SignalP"/>
    </source>
</evidence>
<dbReference type="Proteomes" id="UP000053201">
    <property type="component" value="Unassembled WGS sequence"/>
</dbReference>
<gene>
    <name evidence="3" type="ORF">SPPG_09364</name>
</gene>
<evidence type="ECO:0000313" key="4">
    <source>
        <dbReference type="Proteomes" id="UP000053201"/>
    </source>
</evidence>
<protein>
    <recommendedName>
        <fullName evidence="5">Secreted peptide</fullName>
    </recommendedName>
</protein>
<name>A0A0L0HCR4_SPIPD</name>
<dbReference type="InParanoid" id="A0A0L0HCR4"/>
<keyword evidence="4" id="KW-1185">Reference proteome</keyword>